<organism evidence="1 2">
    <name type="scientific">Rhizobium puerariae</name>
    <dbReference type="NCBI Taxonomy" id="1585791"/>
    <lineage>
        <taxon>Bacteria</taxon>
        <taxon>Pseudomonadati</taxon>
        <taxon>Pseudomonadota</taxon>
        <taxon>Alphaproteobacteria</taxon>
        <taxon>Hyphomicrobiales</taxon>
        <taxon>Rhizobiaceae</taxon>
        <taxon>Rhizobium/Agrobacterium group</taxon>
        <taxon>Rhizobium</taxon>
    </lineage>
</organism>
<dbReference type="Proteomes" id="UP001589692">
    <property type="component" value="Unassembled WGS sequence"/>
</dbReference>
<dbReference type="InterPro" id="IPR009363">
    <property type="entry name" value="Phage_Mu_Gp16"/>
</dbReference>
<gene>
    <name evidence="1" type="ORF">ACFFP0_24245</name>
</gene>
<comment type="caution">
    <text evidence="1">The sequence shown here is derived from an EMBL/GenBank/DDBJ whole genome shotgun (WGS) entry which is preliminary data.</text>
</comment>
<evidence type="ECO:0000313" key="1">
    <source>
        <dbReference type="EMBL" id="MFB9951971.1"/>
    </source>
</evidence>
<sequence>MADLTGRHFSILRVAKAQLGLSDDDYRAVLHRISGQESATGLNAKSSKKVMAHFEAMGFLSTAKKKEFSRRPGKASDAQLRKIRQLWAEFTDGTGDDTSLRHWMEKHRHGHGIQWLQADGAHKVIGALTNMVRRKKTTAQG</sequence>
<dbReference type="RefSeq" id="WP_377264790.1">
    <property type="nucleotide sequence ID" value="NZ_JBHMAA010000032.1"/>
</dbReference>
<name>A0ABV6AMZ1_9HYPH</name>
<accession>A0ABV6AMZ1</accession>
<reference evidence="1 2" key="1">
    <citation type="submission" date="2024-09" db="EMBL/GenBank/DDBJ databases">
        <authorList>
            <person name="Sun Q."/>
            <person name="Mori K."/>
        </authorList>
    </citation>
    <scope>NUCLEOTIDE SEQUENCE [LARGE SCALE GENOMIC DNA]</scope>
    <source>
        <strain evidence="1 2">TBRC 4938</strain>
    </source>
</reference>
<dbReference type="EMBL" id="JBHMAA010000032">
    <property type="protein sequence ID" value="MFB9951971.1"/>
    <property type="molecule type" value="Genomic_DNA"/>
</dbReference>
<proteinExistence type="predicted"/>
<dbReference type="Pfam" id="PF06252">
    <property type="entry name" value="GemA"/>
    <property type="match status" value="1"/>
</dbReference>
<protein>
    <submittedName>
        <fullName evidence="1">Regulatory protein GemA</fullName>
    </submittedName>
</protein>
<keyword evidence="2" id="KW-1185">Reference proteome</keyword>
<evidence type="ECO:0000313" key="2">
    <source>
        <dbReference type="Proteomes" id="UP001589692"/>
    </source>
</evidence>